<sequence>MGFGVFIGAILLVIIIWLYEYFSEIKKSIREMEEKLYNIEELLKSQNK</sequence>
<keyword evidence="1" id="KW-0472">Membrane</keyword>
<dbReference type="Proteomes" id="UP000482543">
    <property type="component" value="Unassembled WGS sequence"/>
</dbReference>
<dbReference type="EMBL" id="SWRJ01000003">
    <property type="protein sequence ID" value="NFI21945.1"/>
    <property type="molecule type" value="Genomic_DNA"/>
</dbReference>
<evidence type="ECO:0000313" key="3">
    <source>
        <dbReference type="Proteomes" id="UP000482543"/>
    </source>
</evidence>
<comment type="caution">
    <text evidence="2">The sequence shown here is derived from an EMBL/GenBank/DDBJ whole genome shotgun (WGS) entry which is preliminary data.</text>
</comment>
<evidence type="ECO:0000313" key="2">
    <source>
        <dbReference type="EMBL" id="NFI21945.1"/>
    </source>
</evidence>
<proteinExistence type="predicted"/>
<protein>
    <submittedName>
        <fullName evidence="2">Uncharacterized protein</fullName>
    </submittedName>
</protein>
<name>A0AA43Y834_CLOBO</name>
<evidence type="ECO:0000256" key="1">
    <source>
        <dbReference type="SAM" id="Phobius"/>
    </source>
</evidence>
<gene>
    <name evidence="2" type="ORF">FC964_11220</name>
</gene>
<dbReference type="AlphaFoldDB" id="A0AA43Y834"/>
<reference evidence="2 3" key="1">
    <citation type="submission" date="2019-04" db="EMBL/GenBank/DDBJ databases">
        <title>Genome sequencing of Clostridium botulinum Groups I-IV and Clostridium butyricum.</title>
        <authorList>
            <person name="Brunt J."/>
            <person name="Van Vliet A.H.M."/>
            <person name="Stringer S.C."/>
            <person name="Carter A.T."/>
            <person name="Peck M.W."/>
        </authorList>
    </citation>
    <scope>NUCLEOTIDE SEQUENCE [LARGE SCALE GENOMIC DNA]</scope>
    <source>
        <strain evidence="2 3">IFR 15/034</strain>
    </source>
</reference>
<keyword evidence="1" id="KW-0812">Transmembrane</keyword>
<organism evidence="2 3">
    <name type="scientific">Clostridium botulinum</name>
    <dbReference type="NCBI Taxonomy" id="1491"/>
    <lineage>
        <taxon>Bacteria</taxon>
        <taxon>Bacillati</taxon>
        <taxon>Bacillota</taxon>
        <taxon>Clostridia</taxon>
        <taxon>Eubacteriales</taxon>
        <taxon>Clostridiaceae</taxon>
        <taxon>Clostridium</taxon>
    </lineage>
</organism>
<keyword evidence="1" id="KW-1133">Transmembrane helix</keyword>
<accession>A0AA43Y834</accession>
<feature type="transmembrane region" description="Helical" evidence="1">
    <location>
        <begin position="6"/>
        <end position="22"/>
    </location>
</feature>